<comment type="catalytic activity">
    <reaction evidence="6 7">
        <text>(6R)-5,10-methylene-5,6,7,8-tetrahydrofolate + 3-methyl-2-oxobutanoate + H2O = 2-dehydropantoate + (6S)-5,6,7,8-tetrahydrofolate</text>
        <dbReference type="Rhea" id="RHEA:11824"/>
        <dbReference type="ChEBI" id="CHEBI:11561"/>
        <dbReference type="ChEBI" id="CHEBI:11851"/>
        <dbReference type="ChEBI" id="CHEBI:15377"/>
        <dbReference type="ChEBI" id="CHEBI:15636"/>
        <dbReference type="ChEBI" id="CHEBI:57453"/>
        <dbReference type="EC" id="2.1.2.11"/>
    </reaction>
</comment>
<evidence type="ECO:0000256" key="7">
    <source>
        <dbReference type="RuleBase" id="RU362100"/>
    </source>
</evidence>
<evidence type="ECO:0000256" key="4">
    <source>
        <dbReference type="ARBA" id="ARBA00012618"/>
    </source>
</evidence>
<dbReference type="PANTHER" id="PTHR20881:SF0">
    <property type="entry name" value="3-METHYL-2-OXOBUTANOATE HYDROXYMETHYLTRANSFERASE"/>
    <property type="match status" value="1"/>
</dbReference>
<evidence type="ECO:0000256" key="2">
    <source>
        <dbReference type="ARBA" id="ARBA00008676"/>
    </source>
</evidence>
<dbReference type="PANTHER" id="PTHR20881">
    <property type="entry name" value="3-METHYL-2-OXOBUTANOATE HYDROXYMETHYLTRANSFERASE"/>
    <property type="match status" value="1"/>
</dbReference>
<dbReference type="EC" id="2.1.2.11" evidence="4 7"/>
<evidence type="ECO:0000313" key="8">
    <source>
        <dbReference type="EMBL" id="GMM48737.1"/>
    </source>
</evidence>
<accession>A0AAV5RC11</accession>
<dbReference type="FunFam" id="3.20.20.60:FF:000003">
    <property type="entry name" value="3-methyl-2-oxobutanoate hydroxymethyltransferase"/>
    <property type="match status" value="1"/>
</dbReference>
<evidence type="ECO:0000256" key="3">
    <source>
        <dbReference type="ARBA" id="ARBA00011881"/>
    </source>
</evidence>
<dbReference type="AlphaFoldDB" id="A0AAV5RC11"/>
<comment type="caution">
    <text evidence="8">The sequence shown here is derived from an EMBL/GenBank/DDBJ whole genome shotgun (WGS) entry which is preliminary data.</text>
</comment>
<gene>
    <name evidence="8" type="ORF">DAPK24_053350</name>
</gene>
<sequence length="301" mass="33472">MTIIKSIIRKYSTHPPKRQSSLSDIYKLYKNKTPITVITAHDYITGKIADKSSKIDAILVGDSLAMVAKGHPSTLELEFDDFYYSTKSVIRSINEKFLIVDLPFGSFESSINQCIDSAIKLMKLGKIGSIKLEGSYELTDRIKTLNNFGIPVTGHIGLQPQKFNLTGGFKAQGRNSIQALEIFKQALHLQEIGCKLIVLECIPEKLSHYITENLNIPTIGIGAGNKTSGQVLVMSDALGMLDNKLPKFVNPYLNIHNLSIDALNNFGNDVKNLNFPVSSTHTYPMNDEEFEKFQKLAQTCI</sequence>
<dbReference type="InterPro" id="IPR040442">
    <property type="entry name" value="Pyrv_kinase-like_dom_sf"/>
</dbReference>
<organism evidence="8 9">
    <name type="scientific">Pichia kluyveri</name>
    <name type="common">Yeast</name>
    <dbReference type="NCBI Taxonomy" id="36015"/>
    <lineage>
        <taxon>Eukaryota</taxon>
        <taxon>Fungi</taxon>
        <taxon>Dikarya</taxon>
        <taxon>Ascomycota</taxon>
        <taxon>Saccharomycotina</taxon>
        <taxon>Pichiomycetes</taxon>
        <taxon>Pichiales</taxon>
        <taxon>Pichiaceae</taxon>
        <taxon>Pichia</taxon>
    </lineage>
</organism>
<dbReference type="HAMAP" id="MF_00156">
    <property type="entry name" value="PanB"/>
    <property type="match status" value="1"/>
</dbReference>
<dbReference type="CDD" id="cd06557">
    <property type="entry name" value="KPHMT-like"/>
    <property type="match status" value="1"/>
</dbReference>
<dbReference type="Pfam" id="PF02548">
    <property type="entry name" value="Pantoate_transf"/>
    <property type="match status" value="1"/>
</dbReference>
<dbReference type="SUPFAM" id="SSF51621">
    <property type="entry name" value="Phosphoenolpyruvate/pyruvate domain"/>
    <property type="match status" value="1"/>
</dbReference>
<dbReference type="InterPro" id="IPR015813">
    <property type="entry name" value="Pyrv/PenolPyrv_kinase-like_dom"/>
</dbReference>
<dbReference type="GO" id="GO:0003864">
    <property type="term" value="F:3-methyl-2-oxobutanoate hydroxymethyltransferase activity"/>
    <property type="evidence" value="ECO:0007669"/>
    <property type="project" value="UniProtKB-EC"/>
</dbReference>
<name>A0AAV5RC11_PICKL</name>
<dbReference type="Proteomes" id="UP001378960">
    <property type="component" value="Unassembled WGS sequence"/>
</dbReference>
<dbReference type="NCBIfam" id="TIGR00222">
    <property type="entry name" value="panB"/>
    <property type="match status" value="1"/>
</dbReference>
<comment type="function">
    <text evidence="7">Catalyzes the reversible reaction in which hydroxymethyl group from 5,10-methylenetetrahydrofolate is transferred onto alpha-ketoisovalerate to form ketopantoate.</text>
</comment>
<dbReference type="GO" id="GO:0015940">
    <property type="term" value="P:pantothenate biosynthetic process"/>
    <property type="evidence" value="ECO:0007669"/>
    <property type="project" value="UniProtKB-KW"/>
</dbReference>
<dbReference type="EMBL" id="BTGB01000009">
    <property type="protein sequence ID" value="GMM48737.1"/>
    <property type="molecule type" value="Genomic_DNA"/>
</dbReference>
<dbReference type="Gene3D" id="3.20.20.60">
    <property type="entry name" value="Phosphoenolpyruvate-binding domains"/>
    <property type="match status" value="1"/>
</dbReference>
<evidence type="ECO:0000313" key="9">
    <source>
        <dbReference type="Proteomes" id="UP001378960"/>
    </source>
</evidence>
<reference evidence="8 9" key="1">
    <citation type="journal article" date="2023" name="Elife">
        <title>Identification of key yeast species and microbe-microbe interactions impacting larval growth of Drosophila in the wild.</title>
        <authorList>
            <person name="Mure A."/>
            <person name="Sugiura Y."/>
            <person name="Maeda R."/>
            <person name="Honda K."/>
            <person name="Sakurai N."/>
            <person name="Takahashi Y."/>
            <person name="Watada M."/>
            <person name="Katoh T."/>
            <person name="Gotoh A."/>
            <person name="Gotoh Y."/>
            <person name="Taniguchi I."/>
            <person name="Nakamura K."/>
            <person name="Hayashi T."/>
            <person name="Katayama T."/>
            <person name="Uemura T."/>
            <person name="Hattori Y."/>
        </authorList>
    </citation>
    <scope>NUCLEOTIDE SEQUENCE [LARGE SCALE GENOMIC DNA]</scope>
    <source>
        <strain evidence="8 9">PK-24</strain>
    </source>
</reference>
<evidence type="ECO:0000256" key="6">
    <source>
        <dbReference type="ARBA" id="ARBA00049172"/>
    </source>
</evidence>
<keyword evidence="5 7" id="KW-0808">Transferase</keyword>
<evidence type="ECO:0000256" key="5">
    <source>
        <dbReference type="ARBA" id="ARBA00022679"/>
    </source>
</evidence>
<protein>
    <recommendedName>
        <fullName evidence="4 7">3-methyl-2-oxobutanoate hydroxymethyltransferase</fullName>
        <ecNumber evidence="4 7">2.1.2.11</ecNumber>
    </recommendedName>
</protein>
<dbReference type="PIRSF" id="PIRSF000388">
    <property type="entry name" value="Pantoate_hydroxy_MeTrfase"/>
    <property type="match status" value="1"/>
</dbReference>
<dbReference type="NCBIfam" id="NF001452">
    <property type="entry name" value="PRK00311.1"/>
    <property type="match status" value="1"/>
</dbReference>
<comment type="subunit">
    <text evidence="3">Homotetramer.</text>
</comment>
<dbReference type="GO" id="GO:0000287">
    <property type="term" value="F:magnesium ion binding"/>
    <property type="evidence" value="ECO:0007669"/>
    <property type="project" value="TreeGrafter"/>
</dbReference>
<dbReference type="GO" id="GO:0005739">
    <property type="term" value="C:mitochondrion"/>
    <property type="evidence" value="ECO:0007669"/>
    <property type="project" value="TreeGrafter"/>
</dbReference>
<keyword evidence="7" id="KW-0566">Pantothenate biosynthesis</keyword>
<proteinExistence type="inferred from homology"/>
<comment type="pathway">
    <text evidence="1 7">Cofactor biosynthesis; (R)-pantothenate biosynthesis; (R)-pantoate from 3-methyl-2-oxobutanoate: step 1/2.</text>
</comment>
<evidence type="ECO:0000256" key="1">
    <source>
        <dbReference type="ARBA" id="ARBA00005033"/>
    </source>
</evidence>
<comment type="similarity">
    <text evidence="2 7">Belongs to the PanB family.</text>
</comment>
<keyword evidence="9" id="KW-1185">Reference proteome</keyword>
<dbReference type="InterPro" id="IPR003700">
    <property type="entry name" value="Pantoate_hydroxy_MeTrfase"/>
</dbReference>